<evidence type="ECO:0000313" key="2">
    <source>
        <dbReference type="EMBL" id="GAV77857.1"/>
    </source>
</evidence>
<protein>
    <submittedName>
        <fullName evidence="2">Uncharacterized protein</fullName>
    </submittedName>
</protein>
<accession>A0A1Q3CCA6</accession>
<comment type="caution">
    <text evidence="2">The sequence shown here is derived from an EMBL/GenBank/DDBJ whole genome shotgun (WGS) entry which is preliminary data.</text>
</comment>
<dbReference type="Proteomes" id="UP000187406">
    <property type="component" value="Unassembled WGS sequence"/>
</dbReference>
<name>A0A1Q3CCA6_CEPFO</name>
<evidence type="ECO:0000313" key="3">
    <source>
        <dbReference type="Proteomes" id="UP000187406"/>
    </source>
</evidence>
<organism evidence="2 3">
    <name type="scientific">Cephalotus follicularis</name>
    <name type="common">Albany pitcher plant</name>
    <dbReference type="NCBI Taxonomy" id="3775"/>
    <lineage>
        <taxon>Eukaryota</taxon>
        <taxon>Viridiplantae</taxon>
        <taxon>Streptophyta</taxon>
        <taxon>Embryophyta</taxon>
        <taxon>Tracheophyta</taxon>
        <taxon>Spermatophyta</taxon>
        <taxon>Magnoliopsida</taxon>
        <taxon>eudicotyledons</taxon>
        <taxon>Gunneridae</taxon>
        <taxon>Pentapetalae</taxon>
        <taxon>rosids</taxon>
        <taxon>fabids</taxon>
        <taxon>Oxalidales</taxon>
        <taxon>Cephalotaceae</taxon>
        <taxon>Cephalotus</taxon>
    </lineage>
</organism>
<dbReference type="EMBL" id="BDDD01001701">
    <property type="protein sequence ID" value="GAV77857.1"/>
    <property type="molecule type" value="Genomic_DNA"/>
</dbReference>
<proteinExistence type="predicted"/>
<feature type="region of interest" description="Disordered" evidence="1">
    <location>
        <begin position="16"/>
        <end position="65"/>
    </location>
</feature>
<sequence length="118" mass="13419">KEETVHLCIYYARVKSKQKNRREGETKRRSRGERKREQCSPGASTVHRRSSLLRSTEKHGFPSSSSLSFLLAAILKLCRVFTSVHHRCSLSMELVFALEVSSSWLTLVQAFSGDFGMV</sequence>
<feature type="non-terminal residue" evidence="2">
    <location>
        <position position="1"/>
    </location>
</feature>
<dbReference type="AlphaFoldDB" id="A0A1Q3CCA6"/>
<gene>
    <name evidence="2" type="ORF">CFOL_v3_21325</name>
</gene>
<reference evidence="3" key="1">
    <citation type="submission" date="2016-04" db="EMBL/GenBank/DDBJ databases">
        <title>Cephalotus genome sequencing.</title>
        <authorList>
            <person name="Fukushima K."/>
            <person name="Hasebe M."/>
            <person name="Fang X."/>
        </authorList>
    </citation>
    <scope>NUCLEOTIDE SEQUENCE [LARGE SCALE GENOMIC DNA]</scope>
    <source>
        <strain evidence="3">cv. St1</strain>
    </source>
</reference>
<evidence type="ECO:0000256" key="1">
    <source>
        <dbReference type="SAM" id="MobiDB-lite"/>
    </source>
</evidence>
<keyword evidence="3" id="KW-1185">Reference proteome</keyword>
<dbReference type="InParanoid" id="A0A1Q3CCA6"/>